<feature type="region of interest" description="Disordered" evidence="1">
    <location>
        <begin position="125"/>
        <end position="155"/>
    </location>
</feature>
<protein>
    <submittedName>
        <fullName evidence="2">Uncharacterized protein</fullName>
    </submittedName>
</protein>
<feature type="compositionally biased region" description="Polar residues" evidence="1">
    <location>
        <begin position="545"/>
        <end position="554"/>
    </location>
</feature>
<feature type="compositionally biased region" description="Low complexity" evidence="1">
    <location>
        <begin position="487"/>
        <end position="498"/>
    </location>
</feature>
<dbReference type="AlphaFoldDB" id="A0A8H7C9Q3"/>
<feature type="region of interest" description="Disordered" evidence="1">
    <location>
        <begin position="179"/>
        <end position="216"/>
    </location>
</feature>
<feature type="compositionally biased region" description="Low complexity" evidence="1">
    <location>
        <begin position="567"/>
        <end position="583"/>
    </location>
</feature>
<feature type="compositionally biased region" description="Basic and acidic residues" evidence="1">
    <location>
        <begin position="257"/>
        <end position="266"/>
    </location>
</feature>
<name>A0A8H7C9Q3_AGABI</name>
<feature type="compositionally biased region" description="Polar residues" evidence="1">
    <location>
        <begin position="360"/>
        <end position="378"/>
    </location>
</feature>
<dbReference type="EMBL" id="JABXXO010000009">
    <property type="protein sequence ID" value="KAF7770386.1"/>
    <property type="molecule type" value="Genomic_DNA"/>
</dbReference>
<feature type="region of interest" description="Disordered" evidence="1">
    <location>
        <begin position="296"/>
        <end position="317"/>
    </location>
</feature>
<feature type="compositionally biased region" description="Low complexity" evidence="1">
    <location>
        <begin position="457"/>
        <end position="466"/>
    </location>
</feature>
<accession>A0A8H7C9Q3</accession>
<feature type="compositionally biased region" description="Polar residues" evidence="1">
    <location>
        <begin position="239"/>
        <end position="256"/>
    </location>
</feature>
<evidence type="ECO:0000256" key="1">
    <source>
        <dbReference type="SAM" id="MobiDB-lite"/>
    </source>
</evidence>
<reference evidence="2 3" key="1">
    <citation type="journal article" name="Sci. Rep.">
        <title>Telomere-to-telomere assembled and centromere annotated genomes of the two main subspecies of the button mushroom Agaricus bisporus reveal especially polymorphic chromosome ends.</title>
        <authorList>
            <person name="Sonnenberg A.S.M."/>
            <person name="Sedaghat-Telgerd N."/>
            <person name="Lavrijssen B."/>
            <person name="Ohm R.A."/>
            <person name="Hendrickx P.M."/>
            <person name="Scholtmeijer K."/>
            <person name="Baars J.J.P."/>
            <person name="van Peer A."/>
        </authorList>
    </citation>
    <scope>NUCLEOTIDE SEQUENCE [LARGE SCALE GENOMIC DNA]</scope>
    <source>
        <strain evidence="2 3">H119_p4</strain>
    </source>
</reference>
<gene>
    <name evidence="2" type="ORF">Agabi119p4_6360</name>
</gene>
<evidence type="ECO:0000313" key="2">
    <source>
        <dbReference type="EMBL" id="KAF7770386.1"/>
    </source>
</evidence>
<feature type="region of interest" description="Disordered" evidence="1">
    <location>
        <begin position="1"/>
        <end position="41"/>
    </location>
</feature>
<comment type="caution">
    <text evidence="2">The sequence shown here is derived from an EMBL/GenBank/DDBJ whole genome shotgun (WGS) entry which is preliminary data.</text>
</comment>
<feature type="region of interest" description="Disordered" evidence="1">
    <location>
        <begin position="239"/>
        <end position="266"/>
    </location>
</feature>
<dbReference type="Proteomes" id="UP000629468">
    <property type="component" value="Unassembled WGS sequence"/>
</dbReference>
<organism evidence="2 3">
    <name type="scientific">Agaricus bisporus var. burnettii</name>
    <dbReference type="NCBI Taxonomy" id="192524"/>
    <lineage>
        <taxon>Eukaryota</taxon>
        <taxon>Fungi</taxon>
        <taxon>Dikarya</taxon>
        <taxon>Basidiomycota</taxon>
        <taxon>Agaricomycotina</taxon>
        <taxon>Agaricomycetes</taxon>
        <taxon>Agaricomycetidae</taxon>
        <taxon>Agaricales</taxon>
        <taxon>Agaricineae</taxon>
        <taxon>Agaricaceae</taxon>
        <taxon>Agaricus</taxon>
    </lineage>
</organism>
<sequence length="613" mass="67054">MGFLKRIFSIGSKKNRKQSSSKPLPATVEEEQRRELEEEEHEAAVGRLLRSSSSRYAVVKEIDYTDLPPLPHPINDVLAQCMPKEQTPSLRASPSTLSLASSTLSRHSTFSVTLHGRQRHAMTEFPNANGELGDGSPTPVKSKSTRDGANLAVGHPLGLRSDPSVASLIDLYDEHGRLPVETFSNSPPSGKQERPQKKRNGSTLRELLGAPDSLRSKVDTNLESDISWAERFLDEADSISSNNTSSYGPHTPSTHSDFGHDRGQSSKTHDFTFSTISTNNVDDLAINSMEVELSSTSDTNPIAKGTNPYKNVDPSTPQRASQVFSFLTGRRNNGQVETNSRSTFKFSSIVSHDNLDSHFSSGFTSPSPRKSQANQSLFSDPCETPRQMAVAITENADDTTPGPRKRKVRVLMTGPTKVIVTAPTPDAHATSSRIPVRGPRPPPQKRSSRRTPALTHSTNSSNSATSRRSRRFNGPTSIPQRRTSRQSSSEGSTKLSKSIAEADAMATVLALDQLARNKPPRTNSNRGDKENQLGLTAKTELPATPSRNHASRSSLLRKPIAPAVFQSPRKAMPSPSSSSELSPVGKQMMVDARSRKRTREYEQEVRRPIGVRI</sequence>
<evidence type="ECO:0000313" key="3">
    <source>
        <dbReference type="Proteomes" id="UP000629468"/>
    </source>
</evidence>
<feature type="region of interest" description="Disordered" evidence="1">
    <location>
        <begin position="513"/>
        <end position="613"/>
    </location>
</feature>
<feature type="region of interest" description="Disordered" evidence="1">
    <location>
        <begin position="360"/>
        <end position="498"/>
    </location>
</feature>
<proteinExistence type="predicted"/>